<dbReference type="RefSeq" id="WP_165228653.1">
    <property type="nucleotide sequence ID" value="NZ_CP049257.1"/>
</dbReference>
<keyword evidence="4 5" id="KW-0119">Carbohydrate metabolism</keyword>
<feature type="active site" description="Proton acceptor" evidence="6">
    <location>
        <position position="293"/>
    </location>
</feature>
<dbReference type="Gene3D" id="2.70.98.10">
    <property type="match status" value="1"/>
</dbReference>
<dbReference type="UniPathway" id="UPA00242"/>
<feature type="binding site" evidence="8">
    <location>
        <begin position="176"/>
        <end position="178"/>
    </location>
    <ligand>
        <name>beta-D-galactose</name>
        <dbReference type="ChEBI" id="CHEBI:27667"/>
    </ligand>
</feature>
<dbReference type="SUPFAM" id="SSF74650">
    <property type="entry name" value="Galactose mutarotase-like"/>
    <property type="match status" value="1"/>
</dbReference>
<keyword evidence="10" id="KW-1185">Reference proteome</keyword>
<dbReference type="InterPro" id="IPR015443">
    <property type="entry name" value="Aldose_1-epimerase"/>
</dbReference>
<dbReference type="GO" id="GO:0004034">
    <property type="term" value="F:aldose 1-epimerase activity"/>
    <property type="evidence" value="ECO:0007669"/>
    <property type="project" value="UniProtKB-EC"/>
</dbReference>
<dbReference type="KEGG" id="nano:G5V58_03035"/>
<dbReference type="PANTHER" id="PTHR10091">
    <property type="entry name" value="ALDOSE-1-EPIMERASE"/>
    <property type="match status" value="1"/>
</dbReference>
<comment type="catalytic activity">
    <reaction evidence="5">
        <text>alpha-D-glucose = beta-D-glucose</text>
        <dbReference type="Rhea" id="RHEA:10264"/>
        <dbReference type="ChEBI" id="CHEBI:15903"/>
        <dbReference type="ChEBI" id="CHEBI:17925"/>
        <dbReference type="EC" id="5.1.3.3"/>
    </reaction>
</comment>
<evidence type="ECO:0000256" key="2">
    <source>
        <dbReference type="ARBA" id="ARBA00006206"/>
    </source>
</evidence>
<dbReference type="Pfam" id="PF01263">
    <property type="entry name" value="Aldose_epim"/>
    <property type="match status" value="1"/>
</dbReference>
<evidence type="ECO:0000313" key="9">
    <source>
        <dbReference type="EMBL" id="QIG41892.1"/>
    </source>
</evidence>
<evidence type="ECO:0000256" key="8">
    <source>
        <dbReference type="PIRSR" id="PIRSR005096-3"/>
    </source>
</evidence>
<dbReference type="EC" id="5.1.3.3" evidence="5"/>
<feature type="binding site" evidence="8">
    <location>
        <begin position="77"/>
        <end position="78"/>
    </location>
    <ligand>
        <name>beta-D-galactose</name>
        <dbReference type="ChEBI" id="CHEBI:27667"/>
    </ligand>
</feature>
<name>A0A6G6W9J4_9ACTN</name>
<reference evidence="9 10" key="1">
    <citation type="submission" date="2020-02" db="EMBL/GenBank/DDBJ databases">
        <title>Full genome sequence of Nocardioides sp. R-3366.</title>
        <authorList>
            <person name="Im W.-T."/>
        </authorList>
    </citation>
    <scope>NUCLEOTIDE SEQUENCE [LARGE SCALE GENOMIC DNA]</scope>
    <source>
        <strain evidence="9 10">R-3366</strain>
    </source>
</reference>
<dbReference type="InterPro" id="IPR008183">
    <property type="entry name" value="Aldose_1/G6P_1-epimerase"/>
</dbReference>
<keyword evidence="3 5" id="KW-0413">Isomerase</keyword>
<dbReference type="Proteomes" id="UP000502996">
    <property type="component" value="Chromosome"/>
</dbReference>
<evidence type="ECO:0000256" key="3">
    <source>
        <dbReference type="ARBA" id="ARBA00023235"/>
    </source>
</evidence>
<comment type="pathway">
    <text evidence="1 5">Carbohydrate metabolism; hexose metabolism.</text>
</comment>
<evidence type="ECO:0000256" key="4">
    <source>
        <dbReference type="ARBA" id="ARBA00023277"/>
    </source>
</evidence>
<dbReference type="InterPro" id="IPR014718">
    <property type="entry name" value="GH-type_carb-bd"/>
</dbReference>
<protein>
    <recommendedName>
        <fullName evidence="5">Aldose 1-epimerase</fullName>
        <ecNumber evidence="5">5.1.3.3</ecNumber>
    </recommendedName>
</protein>
<evidence type="ECO:0000256" key="1">
    <source>
        <dbReference type="ARBA" id="ARBA00005028"/>
    </source>
</evidence>
<gene>
    <name evidence="9" type="ORF">G5V58_03035</name>
</gene>
<dbReference type="InterPro" id="IPR047215">
    <property type="entry name" value="Galactose_mutarotase-like"/>
</dbReference>
<dbReference type="AlphaFoldDB" id="A0A6G6W9J4"/>
<organism evidence="9 10">
    <name type="scientific">Nocardioides anomalus</name>
    <dbReference type="NCBI Taxonomy" id="2712223"/>
    <lineage>
        <taxon>Bacteria</taxon>
        <taxon>Bacillati</taxon>
        <taxon>Actinomycetota</taxon>
        <taxon>Actinomycetes</taxon>
        <taxon>Propionibacteriales</taxon>
        <taxon>Nocardioidaceae</taxon>
        <taxon>Nocardioides</taxon>
    </lineage>
</organism>
<feature type="active site" description="Proton donor" evidence="6">
    <location>
        <position position="176"/>
    </location>
</feature>
<dbReference type="GO" id="GO:0033499">
    <property type="term" value="P:galactose catabolic process via UDP-galactose, Leloir pathway"/>
    <property type="evidence" value="ECO:0007669"/>
    <property type="project" value="TreeGrafter"/>
</dbReference>
<evidence type="ECO:0000256" key="5">
    <source>
        <dbReference type="PIRNR" id="PIRNR005096"/>
    </source>
</evidence>
<dbReference type="GO" id="GO:0005737">
    <property type="term" value="C:cytoplasm"/>
    <property type="evidence" value="ECO:0007669"/>
    <property type="project" value="TreeGrafter"/>
</dbReference>
<dbReference type="GO" id="GO:0030246">
    <property type="term" value="F:carbohydrate binding"/>
    <property type="evidence" value="ECO:0007669"/>
    <property type="project" value="InterPro"/>
</dbReference>
<feature type="binding site" evidence="7">
    <location>
        <position position="237"/>
    </location>
    <ligand>
        <name>beta-D-galactose</name>
        <dbReference type="ChEBI" id="CHEBI:27667"/>
    </ligand>
</feature>
<proteinExistence type="inferred from homology"/>
<dbReference type="EMBL" id="CP049257">
    <property type="protein sequence ID" value="QIG41892.1"/>
    <property type="molecule type" value="Genomic_DNA"/>
</dbReference>
<comment type="similarity">
    <text evidence="2 5">Belongs to the aldose epimerase family.</text>
</comment>
<evidence type="ECO:0000256" key="7">
    <source>
        <dbReference type="PIRSR" id="PIRSR005096-2"/>
    </source>
</evidence>
<accession>A0A6G6W9J4</accession>
<dbReference type="PANTHER" id="PTHR10091:SF0">
    <property type="entry name" value="GALACTOSE MUTAROTASE"/>
    <property type="match status" value="1"/>
</dbReference>
<evidence type="ECO:0000256" key="6">
    <source>
        <dbReference type="PIRSR" id="PIRSR005096-1"/>
    </source>
</evidence>
<evidence type="ECO:0000313" key="10">
    <source>
        <dbReference type="Proteomes" id="UP000502996"/>
    </source>
</evidence>
<dbReference type="GO" id="GO:0006006">
    <property type="term" value="P:glucose metabolic process"/>
    <property type="evidence" value="ECO:0007669"/>
    <property type="project" value="TreeGrafter"/>
</dbReference>
<dbReference type="InterPro" id="IPR011013">
    <property type="entry name" value="Gal_mutarotase_sf_dom"/>
</dbReference>
<dbReference type="CDD" id="cd09019">
    <property type="entry name" value="galactose_mutarotase_like"/>
    <property type="match status" value="1"/>
</dbReference>
<sequence>MSSSTQAHGEAPGGPVDLVTLGGETLELSVSTLGAAAQRLLAHGPDGSRDLLLGLRDAAAALADESFIGVVAGRFANRIAGGELPLDGHTWTLPVNDGPNTLHGGPDGFGRRVWTVTDLDDGPEPWLRLALVSPDGDQGFPGELAVAATYAVRGWSVSLDLEARTTATTVVNLTSHAYWNLAAGADVRDHHLRVAASRYLPVDGTGIPVSGPVDVAGTGYDLRDGGPLRAHLDGDVDHCLVLDDPPPGVAQAVLSDPASGWSVSVETDAPGVQVYTGAHLRGAFAAHDGMCLETQWFPDAPHHEGEPGWPSTVLRPGETWRSRTVWRIDPPQRPA</sequence>
<dbReference type="PIRSF" id="PIRSF005096">
    <property type="entry name" value="GALM"/>
    <property type="match status" value="1"/>
</dbReference>